<dbReference type="EMBL" id="BBML01000003">
    <property type="protein sequence ID" value="GAK96648.1"/>
    <property type="molecule type" value="Genomic_DNA"/>
</dbReference>
<sequence length="176" mass="21255">MMKLAWCFVFLLVLNSNPSEYFTYADHPVLTWEDFKGVPPQNTRHFASVNTGIAYNYEVKILNGDFHLSYEVESQFYPQLSWKKNIQESSRDLLAHEQLHWDISEIYARKLRTALSKYRPRKSYKTDLNEIFQKIESERRKLQKQYDRETNHGINKEEQARWYIKIKEQLFKTTHL</sequence>
<accession>A0A090Q4G5</accession>
<feature type="coiled-coil region" evidence="1">
    <location>
        <begin position="125"/>
        <end position="152"/>
    </location>
</feature>
<feature type="signal peptide" evidence="2">
    <location>
        <begin position="1"/>
        <end position="21"/>
    </location>
</feature>
<organism evidence="3 4">
    <name type="scientific">Nonlabens tegetincola</name>
    <dbReference type="NCBI Taxonomy" id="323273"/>
    <lineage>
        <taxon>Bacteria</taxon>
        <taxon>Pseudomonadati</taxon>
        <taxon>Bacteroidota</taxon>
        <taxon>Flavobacteriia</taxon>
        <taxon>Flavobacteriales</taxon>
        <taxon>Flavobacteriaceae</taxon>
        <taxon>Nonlabens</taxon>
    </lineage>
</organism>
<evidence type="ECO:0000256" key="2">
    <source>
        <dbReference type="SAM" id="SignalP"/>
    </source>
</evidence>
<reference evidence="3" key="1">
    <citation type="journal article" date="2014" name="Genome Announc.">
        <title>Draft Genome Sequences of Marine Flavobacterium Nonlabens Strains NR17, NR24, NR27, NR32, NR33, and Ara13.</title>
        <authorList>
            <person name="Nakanishi M."/>
            <person name="Meirelles P."/>
            <person name="Suzuki R."/>
            <person name="Takatani N."/>
            <person name="Mino S."/>
            <person name="Suda W."/>
            <person name="Oshima K."/>
            <person name="Hattori M."/>
            <person name="Ohkuma M."/>
            <person name="Hosokawa M."/>
            <person name="Miyashita K."/>
            <person name="Thompson F.L."/>
            <person name="Niwa A."/>
            <person name="Sawabe T."/>
            <person name="Sawabe T."/>
        </authorList>
    </citation>
    <scope>NUCLEOTIDE SEQUENCE [LARGE SCALE GENOMIC DNA]</scope>
    <source>
        <strain evidence="3">JCM 19294</strain>
    </source>
</reference>
<name>A0A090Q4G5_9FLAO</name>
<feature type="chain" id="PRO_5001861814" description="DUF922 domain-containing protein" evidence="2">
    <location>
        <begin position="22"/>
        <end position="176"/>
    </location>
</feature>
<dbReference type="Pfam" id="PF06037">
    <property type="entry name" value="DUF922"/>
    <property type="match status" value="1"/>
</dbReference>
<evidence type="ECO:0000256" key="1">
    <source>
        <dbReference type="SAM" id="Coils"/>
    </source>
</evidence>
<evidence type="ECO:0000313" key="3">
    <source>
        <dbReference type="EMBL" id="GAK96648.1"/>
    </source>
</evidence>
<dbReference type="Proteomes" id="UP000029221">
    <property type="component" value="Unassembled WGS sequence"/>
</dbReference>
<comment type="caution">
    <text evidence="3">The sequence shown here is derived from an EMBL/GenBank/DDBJ whole genome shotgun (WGS) entry which is preliminary data.</text>
</comment>
<dbReference type="InterPro" id="IPR010321">
    <property type="entry name" value="DUF922"/>
</dbReference>
<keyword evidence="4" id="KW-1185">Reference proteome</keyword>
<evidence type="ECO:0008006" key="5">
    <source>
        <dbReference type="Google" id="ProtNLM"/>
    </source>
</evidence>
<protein>
    <recommendedName>
        <fullName evidence="5">DUF922 domain-containing protein</fullName>
    </recommendedName>
</protein>
<dbReference type="eggNOG" id="COG5661">
    <property type="taxonomic scope" value="Bacteria"/>
</dbReference>
<proteinExistence type="predicted"/>
<keyword evidence="1" id="KW-0175">Coiled coil</keyword>
<keyword evidence="2" id="KW-0732">Signal</keyword>
<gene>
    <name evidence="3" type="ORF">JCM19294_957</name>
</gene>
<dbReference type="STRING" id="319236.BST91_02585"/>
<dbReference type="AlphaFoldDB" id="A0A090Q4G5"/>
<evidence type="ECO:0000313" key="4">
    <source>
        <dbReference type="Proteomes" id="UP000029221"/>
    </source>
</evidence>
<dbReference type="RefSeq" id="WP_235783960.1">
    <property type="nucleotide sequence ID" value="NZ_BBML01000003.1"/>
</dbReference>